<dbReference type="InterPro" id="IPR044202">
    <property type="entry name" value="LETM1/MDM38-like"/>
</dbReference>
<organism evidence="9 10">
    <name type="scientific">Heracleum sosnowskyi</name>
    <dbReference type="NCBI Taxonomy" id="360622"/>
    <lineage>
        <taxon>Eukaryota</taxon>
        <taxon>Viridiplantae</taxon>
        <taxon>Streptophyta</taxon>
        <taxon>Embryophyta</taxon>
        <taxon>Tracheophyta</taxon>
        <taxon>Spermatophyta</taxon>
        <taxon>Magnoliopsida</taxon>
        <taxon>eudicotyledons</taxon>
        <taxon>Gunneridae</taxon>
        <taxon>Pentapetalae</taxon>
        <taxon>asterids</taxon>
        <taxon>campanulids</taxon>
        <taxon>Apiales</taxon>
        <taxon>Apiaceae</taxon>
        <taxon>Apioideae</taxon>
        <taxon>apioid superclade</taxon>
        <taxon>Tordylieae</taxon>
        <taxon>Tordyliinae</taxon>
        <taxon>Heracleum</taxon>
    </lineage>
</organism>
<evidence type="ECO:0000256" key="7">
    <source>
        <dbReference type="PROSITE-ProRule" id="PRU01094"/>
    </source>
</evidence>
<keyword evidence="6" id="KW-0472">Membrane</keyword>
<dbReference type="PROSITE" id="PS51758">
    <property type="entry name" value="LETM1_RBD"/>
    <property type="match status" value="1"/>
</dbReference>
<accession>A0AAD8M4J0</accession>
<evidence type="ECO:0000256" key="6">
    <source>
        <dbReference type="ARBA" id="ARBA00023136"/>
    </source>
</evidence>
<evidence type="ECO:0000256" key="5">
    <source>
        <dbReference type="ARBA" id="ARBA00023128"/>
    </source>
</evidence>
<dbReference type="Pfam" id="PF07766">
    <property type="entry name" value="LETM1_RBD"/>
    <property type="match status" value="1"/>
</dbReference>
<reference evidence="9" key="2">
    <citation type="submission" date="2023-05" db="EMBL/GenBank/DDBJ databases">
        <authorList>
            <person name="Schelkunov M.I."/>
        </authorList>
    </citation>
    <scope>NUCLEOTIDE SEQUENCE</scope>
    <source>
        <strain evidence="9">Hsosn_3</strain>
        <tissue evidence="9">Leaf</tissue>
    </source>
</reference>
<gene>
    <name evidence="9" type="ORF">POM88_043487</name>
</gene>
<sequence>MACGVVLRRNKVIFSARYISRAHNLGHGHITEVRAFTSFRHDHNHDNACGLLKLGLIRRSCCGNIINGNGNCKLEFTRTASQFVRFASTITNTKPKLVLNHDKCNGEELADKKIVEKENLGSDHAIEGSSSTKANRWQESYNVASKVLCRIRSTISGIGPNLRAVAAMSRYDWVLIFEDWKDEFHHLRGIYLDRYELMFSAAKITLRLLVKISRGKRLSKRERQLLTQSTADLFSLIPVSMLTFVKFIEFMLPVFLKLFPSMIPPTSQDMMIEKEASKRKVKGLKARSEFAVFLQDTARAMIKLNVKQTACDHDRFMSTPRMEEPVSNEDILLFARLYNDELTLDNISIAQLVNMCNCMGIPPCGTDEYLRLMLRKRLKMIKKEDKLINAKGVESLSEAELHKYCRERGIHLVEEMRQQLYDWLDLSLNHHIPSSLLILSRTFAMTGKSKPEEAILATIDSFPYELACVASARSLPCPDTAYDKIRRYATLRAQKTIIKEEKRREKVMSEMKQSDATQDDLALEEMIIPVAYAATEQAKQAKAGAGDKQEKLCEISYANAAFATALPVITECEKFLMLVKNEINLINSIHDIEGEYDKIIAMKADRAVREVNEQDDVLCTGDEDEVSLVLAKRADAMLQNLDKEIDDVDAEIGYRWRGLDRYCDGTVSPEVVAAASLYLKDALGKEGIQKLISNISKHNGVDLVPGVEMSRETLITCSCVGIVPYRGFRGGGCDVFCTGRCRYLITDDTTKN</sequence>
<dbReference type="GO" id="GO:0030003">
    <property type="term" value="P:intracellular monoatomic cation homeostasis"/>
    <property type="evidence" value="ECO:0007669"/>
    <property type="project" value="TreeGrafter"/>
</dbReference>
<comment type="subcellular location">
    <subcellularLocation>
        <location evidence="1">Mitochondrion inner membrane</location>
        <topology evidence="1">Single-pass membrane protein</topology>
    </subcellularLocation>
</comment>
<keyword evidence="4" id="KW-1133">Transmembrane helix</keyword>
<evidence type="ECO:0000256" key="3">
    <source>
        <dbReference type="ARBA" id="ARBA00022792"/>
    </source>
</evidence>
<evidence type="ECO:0000256" key="4">
    <source>
        <dbReference type="ARBA" id="ARBA00022989"/>
    </source>
</evidence>
<comment type="caution">
    <text evidence="9">The sequence shown here is derived from an EMBL/GenBank/DDBJ whole genome shotgun (WGS) entry which is preliminary data.</text>
</comment>
<reference evidence="9" key="1">
    <citation type="submission" date="2023-02" db="EMBL/GenBank/DDBJ databases">
        <title>Genome of toxic invasive species Heracleum sosnowskyi carries increased number of genes despite the absence of recent whole-genome duplications.</title>
        <authorList>
            <person name="Schelkunov M."/>
            <person name="Shtratnikova V."/>
            <person name="Makarenko M."/>
            <person name="Klepikova A."/>
            <person name="Omelchenko D."/>
            <person name="Novikova G."/>
            <person name="Obukhova E."/>
            <person name="Bogdanov V."/>
            <person name="Penin A."/>
            <person name="Logacheva M."/>
        </authorList>
    </citation>
    <scope>NUCLEOTIDE SEQUENCE</scope>
    <source>
        <strain evidence="9">Hsosn_3</strain>
        <tissue evidence="9">Leaf</tissue>
    </source>
</reference>
<proteinExistence type="predicted"/>
<evidence type="ECO:0000256" key="1">
    <source>
        <dbReference type="ARBA" id="ARBA00004434"/>
    </source>
</evidence>
<feature type="domain" description="Letm1 RBD" evidence="8">
    <location>
        <begin position="282"/>
        <end position="536"/>
    </location>
</feature>
<dbReference type="PANTHER" id="PTHR14009:SF31">
    <property type="entry name" value="MITOCHONDRIAL PROTON_CALCIUM EXCHANGER PROTEIN"/>
    <property type="match status" value="1"/>
</dbReference>
<dbReference type="GO" id="GO:0005743">
    <property type="term" value="C:mitochondrial inner membrane"/>
    <property type="evidence" value="ECO:0007669"/>
    <property type="project" value="UniProtKB-SubCell"/>
</dbReference>
<keyword evidence="10" id="KW-1185">Reference proteome</keyword>
<dbReference type="GO" id="GO:0043022">
    <property type="term" value="F:ribosome binding"/>
    <property type="evidence" value="ECO:0007669"/>
    <property type="project" value="InterPro"/>
</dbReference>
<dbReference type="Proteomes" id="UP001237642">
    <property type="component" value="Unassembled WGS sequence"/>
</dbReference>
<protein>
    <submittedName>
        <fullName evidence="9">Mitochondrial proton/calcium exchanger protein</fullName>
    </submittedName>
</protein>
<evidence type="ECO:0000259" key="8">
    <source>
        <dbReference type="PROSITE" id="PS51758"/>
    </source>
</evidence>
<evidence type="ECO:0000313" key="10">
    <source>
        <dbReference type="Proteomes" id="UP001237642"/>
    </source>
</evidence>
<dbReference type="PANTHER" id="PTHR14009">
    <property type="entry name" value="LEUCINE ZIPPER-EF-HAND CONTAINING TRANSMEMBRANE PROTEIN"/>
    <property type="match status" value="1"/>
</dbReference>
<dbReference type="AlphaFoldDB" id="A0AAD8M4J0"/>
<keyword evidence="3" id="KW-0999">Mitochondrion inner membrane</keyword>
<name>A0AAD8M4J0_9APIA</name>
<evidence type="ECO:0000256" key="2">
    <source>
        <dbReference type="ARBA" id="ARBA00022692"/>
    </source>
</evidence>
<keyword evidence="2" id="KW-0812">Transmembrane</keyword>
<evidence type="ECO:0000313" key="9">
    <source>
        <dbReference type="EMBL" id="KAK1359013.1"/>
    </source>
</evidence>
<keyword evidence="5 7" id="KW-0496">Mitochondrion</keyword>
<dbReference type="InterPro" id="IPR033122">
    <property type="entry name" value="LETM1-like_RBD"/>
</dbReference>
<dbReference type="EMBL" id="JAUIZM010000010">
    <property type="protein sequence ID" value="KAK1359013.1"/>
    <property type="molecule type" value="Genomic_DNA"/>
</dbReference>